<dbReference type="InterPro" id="IPR043131">
    <property type="entry name" value="BCAT-like_N"/>
</dbReference>
<dbReference type="RefSeq" id="WP_268043061.1">
    <property type="nucleotide sequence ID" value="NZ_CP104064.1"/>
</dbReference>
<evidence type="ECO:0000256" key="2">
    <source>
        <dbReference type="ARBA" id="ARBA00009320"/>
    </source>
</evidence>
<comment type="similarity">
    <text evidence="2">Belongs to the class-IV pyridoxal-phosphate-dependent aminotransferase family.</text>
</comment>
<comment type="cofactor">
    <cofactor evidence="1">
        <name>pyridoxal 5'-phosphate</name>
        <dbReference type="ChEBI" id="CHEBI:597326"/>
    </cofactor>
</comment>
<dbReference type="Pfam" id="PF01063">
    <property type="entry name" value="Aminotran_4"/>
    <property type="match status" value="1"/>
</dbReference>
<dbReference type="InterPro" id="IPR001544">
    <property type="entry name" value="Aminotrans_IV"/>
</dbReference>
<proteinExistence type="inferred from homology"/>
<dbReference type="Proteomes" id="UP001164803">
    <property type="component" value="Chromosome"/>
</dbReference>
<sequence length="312" mass="34347">MPVIGYYNGKFLDPTSSVVPIEERGHEFGDGVYEVIRVYGGQPFLLDWHIERLLNSLHAIRIPSPHDADGYKELIVSAIQRSAEEEASIYLQVTRGAAARNHLFPADTTVPSVSLVVRPLSAKPDQKPGKLLIQPDERWANSYIKTLNLLPNILAKQAAHDAGADEALLVRDGHMIESASSNLWFVRDGKLITAPTDRFILPGITRRYVLELAGQLDIPVEQVKLPLSELSSVDGIFITGTILEILPIESVLSHPVFGPLDTLQSGSPHPLDVKPEECEVIWRARDLSVVEQLRQAFDAGITAFRAATSVSI</sequence>
<gene>
    <name evidence="4" type="ORF">NZD86_16090</name>
</gene>
<evidence type="ECO:0000256" key="1">
    <source>
        <dbReference type="ARBA" id="ARBA00001933"/>
    </source>
</evidence>
<dbReference type="InterPro" id="IPR036038">
    <property type="entry name" value="Aminotransferase-like"/>
</dbReference>
<organism evidence="4 5">
    <name type="scientific">Alicyclobacillus dauci</name>
    <dbReference type="NCBI Taxonomy" id="1475485"/>
    <lineage>
        <taxon>Bacteria</taxon>
        <taxon>Bacillati</taxon>
        <taxon>Bacillota</taxon>
        <taxon>Bacilli</taxon>
        <taxon>Bacillales</taxon>
        <taxon>Alicyclobacillaceae</taxon>
        <taxon>Alicyclobacillus</taxon>
    </lineage>
</organism>
<dbReference type="EMBL" id="CP104064">
    <property type="protein sequence ID" value="WAH35779.1"/>
    <property type="molecule type" value="Genomic_DNA"/>
</dbReference>
<accession>A0ABY6YYT4</accession>
<dbReference type="SUPFAM" id="SSF56752">
    <property type="entry name" value="D-aminoacid aminotransferase-like PLP-dependent enzymes"/>
    <property type="match status" value="1"/>
</dbReference>
<dbReference type="PANTHER" id="PTHR42743:SF10">
    <property type="entry name" value="D-ALANINE AMINOTRANSFERASE"/>
    <property type="match status" value="1"/>
</dbReference>
<keyword evidence="4" id="KW-0032">Aminotransferase</keyword>
<dbReference type="InterPro" id="IPR050571">
    <property type="entry name" value="Class-IV_PLP-Dep_Aminotrnsfr"/>
</dbReference>
<evidence type="ECO:0000313" key="5">
    <source>
        <dbReference type="Proteomes" id="UP001164803"/>
    </source>
</evidence>
<keyword evidence="5" id="KW-1185">Reference proteome</keyword>
<dbReference type="InterPro" id="IPR043132">
    <property type="entry name" value="BCAT-like_C"/>
</dbReference>
<keyword evidence="4" id="KW-0808">Transferase</keyword>
<evidence type="ECO:0000256" key="3">
    <source>
        <dbReference type="ARBA" id="ARBA00022898"/>
    </source>
</evidence>
<dbReference type="GO" id="GO:0008483">
    <property type="term" value="F:transaminase activity"/>
    <property type="evidence" value="ECO:0007669"/>
    <property type="project" value="UniProtKB-KW"/>
</dbReference>
<dbReference type="Gene3D" id="3.30.470.10">
    <property type="match status" value="1"/>
</dbReference>
<reference evidence="4" key="1">
    <citation type="submission" date="2022-08" db="EMBL/GenBank/DDBJ databases">
        <title>Alicyclobacillus dauci DSM2870, complete genome.</title>
        <authorList>
            <person name="Wang Q."/>
            <person name="Cai R."/>
            <person name="Wang Z."/>
        </authorList>
    </citation>
    <scope>NUCLEOTIDE SEQUENCE</scope>
    <source>
        <strain evidence="4">DSM 28700</strain>
    </source>
</reference>
<evidence type="ECO:0000313" key="4">
    <source>
        <dbReference type="EMBL" id="WAH35779.1"/>
    </source>
</evidence>
<dbReference type="PANTHER" id="PTHR42743">
    <property type="entry name" value="AMINO-ACID AMINOTRANSFERASE"/>
    <property type="match status" value="1"/>
</dbReference>
<dbReference type="Gene3D" id="3.20.10.10">
    <property type="entry name" value="D-amino Acid Aminotransferase, subunit A, domain 2"/>
    <property type="match status" value="1"/>
</dbReference>
<protein>
    <submittedName>
        <fullName evidence="4">Aminotransferase class IV</fullName>
    </submittedName>
</protein>
<keyword evidence="3" id="KW-0663">Pyridoxal phosphate</keyword>
<name>A0ABY6YYT4_9BACL</name>